<dbReference type="SUPFAM" id="SSF53756">
    <property type="entry name" value="UDP-Glycosyltransferase/glycogen phosphorylase"/>
    <property type="match status" value="1"/>
</dbReference>
<keyword evidence="8" id="KW-0131">Cell cycle</keyword>
<accession>A0A3B1C9H2</accession>
<evidence type="ECO:0000259" key="10">
    <source>
        <dbReference type="Pfam" id="PF03033"/>
    </source>
</evidence>
<dbReference type="GO" id="GO:0005975">
    <property type="term" value="P:carbohydrate metabolic process"/>
    <property type="evidence" value="ECO:0007669"/>
    <property type="project" value="InterPro"/>
</dbReference>
<evidence type="ECO:0000256" key="8">
    <source>
        <dbReference type="ARBA" id="ARBA00023306"/>
    </source>
</evidence>
<evidence type="ECO:0000259" key="11">
    <source>
        <dbReference type="Pfam" id="PF04101"/>
    </source>
</evidence>
<evidence type="ECO:0000256" key="2">
    <source>
        <dbReference type="ARBA" id="ARBA00022618"/>
    </source>
</evidence>
<dbReference type="Pfam" id="PF03033">
    <property type="entry name" value="Glyco_transf_28"/>
    <property type="match status" value="1"/>
</dbReference>
<dbReference type="AlphaFoldDB" id="A0A3B1C9H2"/>
<reference evidence="12" key="1">
    <citation type="submission" date="2018-06" db="EMBL/GenBank/DDBJ databases">
        <authorList>
            <person name="Zhirakovskaya E."/>
        </authorList>
    </citation>
    <scope>NUCLEOTIDE SEQUENCE</scope>
</reference>
<dbReference type="GO" id="GO:0050511">
    <property type="term" value="F:undecaprenyldiphospho-muramoylpentapeptide beta-N-acetylglucosaminyltransferase activity"/>
    <property type="evidence" value="ECO:0007669"/>
    <property type="project" value="InterPro"/>
</dbReference>
<keyword evidence="3 12" id="KW-0328">Glycosyltransferase</keyword>
<feature type="domain" description="Glycosyltransferase family 28 N-terminal" evidence="10">
    <location>
        <begin position="11"/>
        <end position="150"/>
    </location>
</feature>
<dbReference type="GO" id="GO:0009252">
    <property type="term" value="P:peptidoglycan biosynthetic process"/>
    <property type="evidence" value="ECO:0007669"/>
    <property type="project" value="UniProtKB-KW"/>
</dbReference>
<evidence type="ECO:0000313" key="12">
    <source>
        <dbReference type="EMBL" id="VAX23311.1"/>
    </source>
</evidence>
<dbReference type="InterPro" id="IPR006009">
    <property type="entry name" value="GlcNAc_MurG"/>
</dbReference>
<dbReference type="GO" id="GO:0051301">
    <property type="term" value="P:cell division"/>
    <property type="evidence" value="ECO:0007669"/>
    <property type="project" value="UniProtKB-KW"/>
</dbReference>
<evidence type="ECO:0000256" key="7">
    <source>
        <dbReference type="ARBA" id="ARBA00023136"/>
    </source>
</evidence>
<dbReference type="NCBIfam" id="TIGR01133">
    <property type="entry name" value="murG"/>
    <property type="match status" value="1"/>
</dbReference>
<dbReference type="GO" id="GO:0008360">
    <property type="term" value="P:regulation of cell shape"/>
    <property type="evidence" value="ECO:0007669"/>
    <property type="project" value="UniProtKB-KW"/>
</dbReference>
<dbReference type="CDD" id="cd03785">
    <property type="entry name" value="GT28_MurG"/>
    <property type="match status" value="1"/>
</dbReference>
<dbReference type="Pfam" id="PF04101">
    <property type="entry name" value="Glyco_tran_28_C"/>
    <property type="match status" value="1"/>
</dbReference>
<dbReference type="PANTHER" id="PTHR21015:SF22">
    <property type="entry name" value="GLYCOSYLTRANSFERASE"/>
    <property type="match status" value="1"/>
</dbReference>
<keyword evidence="7" id="KW-0472">Membrane</keyword>
<feature type="domain" description="Glycosyl transferase family 28 C-terminal" evidence="11">
    <location>
        <begin position="189"/>
        <end position="342"/>
    </location>
</feature>
<dbReference type="HAMAP" id="MF_00033">
    <property type="entry name" value="MurG"/>
    <property type="match status" value="1"/>
</dbReference>
<name>A0A3B1C9H2_9ZZZZ</name>
<keyword evidence="1" id="KW-1003">Cell membrane</keyword>
<dbReference type="EC" id="2.4.1.227" evidence="12"/>
<proteinExistence type="inferred from homology"/>
<sequence length="368" mass="39483">MNWREYDMKLLITGGGTGGHVYPGIAVARELMKRGPEHKIMFVGAEHGVETRIAKKEGFDITTLDVTGIKGKGLFKKAVSAGRFIKSVFGALDVINRFQPDVTLGVGGYASGPVATATAIKKMPLVLAEQNISPGITNKWLARFASKVFITWPESAANFPEGSCIVSGNPIRQEFFEVKRERDDGKINILVIGGSQGAASINKSITGAIPSLNEVCSVISITHQTGEADENNVCQAYKDAKFNWIAKKFFDDMPQKLADADLVISRAGAGAVAEICAAGKAAIYVPYPYAADDHQTKNAIAMENAGAAIVVKDKEITGEMFAEIIKGFVKNKNRLKEMALLAKDGAKPHAAAMIVDEILRLAREAKAA</sequence>
<evidence type="ECO:0000256" key="1">
    <source>
        <dbReference type="ARBA" id="ARBA00022475"/>
    </source>
</evidence>
<dbReference type="Gene3D" id="3.40.50.2000">
    <property type="entry name" value="Glycogen Phosphorylase B"/>
    <property type="match status" value="2"/>
</dbReference>
<keyword evidence="2" id="KW-0132">Cell division</keyword>
<dbReference type="InterPro" id="IPR007235">
    <property type="entry name" value="Glyco_trans_28_C"/>
</dbReference>
<dbReference type="InterPro" id="IPR004276">
    <property type="entry name" value="GlycoTrans_28_N"/>
</dbReference>
<dbReference type="EMBL" id="UOGC01000150">
    <property type="protein sequence ID" value="VAX23311.1"/>
    <property type="molecule type" value="Genomic_DNA"/>
</dbReference>
<evidence type="ECO:0000256" key="6">
    <source>
        <dbReference type="ARBA" id="ARBA00022984"/>
    </source>
</evidence>
<evidence type="ECO:0000256" key="3">
    <source>
        <dbReference type="ARBA" id="ARBA00022676"/>
    </source>
</evidence>
<organism evidence="12">
    <name type="scientific">hydrothermal vent metagenome</name>
    <dbReference type="NCBI Taxonomy" id="652676"/>
    <lineage>
        <taxon>unclassified sequences</taxon>
        <taxon>metagenomes</taxon>
        <taxon>ecological metagenomes</taxon>
    </lineage>
</organism>
<dbReference type="PANTHER" id="PTHR21015">
    <property type="entry name" value="UDP-N-ACETYLGLUCOSAMINE--N-ACETYLMURAMYL-(PENTAPEPTIDE) PYROPHOSPHORYL-UNDECAPRENOL N-ACETYLGLUCOSAMINE TRANSFERASE 1"/>
    <property type="match status" value="1"/>
</dbReference>
<keyword evidence="4 12" id="KW-0808">Transferase</keyword>
<evidence type="ECO:0000256" key="4">
    <source>
        <dbReference type="ARBA" id="ARBA00022679"/>
    </source>
</evidence>
<keyword evidence="5" id="KW-0133">Cell shape</keyword>
<gene>
    <name evidence="12" type="ORF">MNBD_NITROSPINAE01-1145</name>
</gene>
<dbReference type="GO" id="GO:0071555">
    <property type="term" value="P:cell wall organization"/>
    <property type="evidence" value="ECO:0007669"/>
    <property type="project" value="UniProtKB-KW"/>
</dbReference>
<evidence type="ECO:0000256" key="9">
    <source>
        <dbReference type="ARBA" id="ARBA00023316"/>
    </source>
</evidence>
<evidence type="ECO:0000256" key="5">
    <source>
        <dbReference type="ARBA" id="ARBA00022960"/>
    </source>
</evidence>
<protein>
    <submittedName>
        <fullName evidence="12">UDP-N-acetylglucosamine--N-acetylmuramyl-(Pentapeptide) pyrophosphoryl-undecaprenol N-acetylglucosamine transferase</fullName>
        <ecNumber evidence="12">2.4.1.227</ecNumber>
    </submittedName>
</protein>
<keyword evidence="6" id="KW-0573">Peptidoglycan synthesis</keyword>
<keyword evidence="9" id="KW-0961">Cell wall biogenesis/degradation</keyword>